<protein>
    <submittedName>
        <fullName evidence="2">Uncharacterized protein</fullName>
    </submittedName>
</protein>
<feature type="compositionally biased region" description="Basic and acidic residues" evidence="1">
    <location>
        <begin position="59"/>
        <end position="74"/>
    </location>
</feature>
<dbReference type="EMBL" id="JAAOZQ010000042">
    <property type="protein sequence ID" value="KAF7523676.1"/>
    <property type="molecule type" value="Genomic_DNA"/>
</dbReference>
<dbReference type="SUPFAM" id="SSF51316">
    <property type="entry name" value="Mss4-like"/>
    <property type="match status" value="1"/>
</dbReference>
<evidence type="ECO:0000313" key="2">
    <source>
        <dbReference type="EMBL" id="KAF7523676.1"/>
    </source>
</evidence>
<proteinExistence type="predicted"/>
<name>A0A9P5GLR2_PENCR</name>
<gene>
    <name evidence="2" type="ORF">PCG10_006432</name>
</gene>
<evidence type="ECO:0000256" key="1">
    <source>
        <dbReference type="SAM" id="MobiDB-lite"/>
    </source>
</evidence>
<sequence>MDEGRNMCLIFPELIELEGSSQQQREKRGIFKPTCHIFYKSRVLDLPDGLPKWSGMENSSERVDDHGNRIGIEK</sequence>
<comment type="caution">
    <text evidence="2">The sequence shown here is derived from an EMBL/GenBank/DDBJ whole genome shotgun (WGS) entry which is preliminary data.</text>
</comment>
<accession>A0A9P5GLR2</accession>
<keyword evidence="3" id="KW-1185">Reference proteome</keyword>
<organism evidence="2 3">
    <name type="scientific">Penicillium crustosum</name>
    <name type="common">Blue mold fungus</name>
    <dbReference type="NCBI Taxonomy" id="36656"/>
    <lineage>
        <taxon>Eukaryota</taxon>
        <taxon>Fungi</taxon>
        <taxon>Dikarya</taxon>
        <taxon>Ascomycota</taxon>
        <taxon>Pezizomycotina</taxon>
        <taxon>Eurotiomycetes</taxon>
        <taxon>Eurotiomycetidae</taxon>
        <taxon>Eurotiales</taxon>
        <taxon>Aspergillaceae</taxon>
        <taxon>Penicillium</taxon>
    </lineage>
</organism>
<evidence type="ECO:0000313" key="3">
    <source>
        <dbReference type="Proteomes" id="UP000701341"/>
    </source>
</evidence>
<reference evidence="2" key="1">
    <citation type="submission" date="2020-02" db="EMBL/GenBank/DDBJ databases">
        <authorList>
            <person name="Lichtner F.J."/>
        </authorList>
    </citation>
    <scope>NUCLEOTIDE SEQUENCE</scope>
    <source>
        <strain evidence="2">G10</strain>
    </source>
</reference>
<dbReference type="InterPro" id="IPR011057">
    <property type="entry name" value="Mss4-like_sf"/>
</dbReference>
<dbReference type="AlphaFoldDB" id="A0A9P5GLR2"/>
<dbReference type="Proteomes" id="UP000701341">
    <property type="component" value="Unassembled WGS sequence"/>
</dbReference>
<feature type="region of interest" description="Disordered" evidence="1">
    <location>
        <begin position="55"/>
        <end position="74"/>
    </location>
</feature>